<protein>
    <submittedName>
        <fullName evidence="9">DNA ligase</fullName>
        <ecNumber evidence="9">6.5.1.1</ecNumber>
    </submittedName>
</protein>
<evidence type="ECO:0000313" key="10">
    <source>
        <dbReference type="Proteomes" id="UP000838160"/>
    </source>
</evidence>
<feature type="domain" description="ATP-dependent DNA ligase family profile" evidence="8">
    <location>
        <begin position="133"/>
        <end position="232"/>
    </location>
</feature>
<evidence type="ECO:0000256" key="5">
    <source>
        <dbReference type="ARBA" id="ARBA00023204"/>
    </source>
</evidence>
<dbReference type="CDD" id="cd07896">
    <property type="entry name" value="Adenylation_kDNA_ligase_like"/>
    <property type="match status" value="1"/>
</dbReference>
<keyword evidence="4" id="KW-0227">DNA damage</keyword>
<dbReference type="CDD" id="cd08041">
    <property type="entry name" value="OBF_kDNA_ligase_like"/>
    <property type="match status" value="1"/>
</dbReference>
<accession>A0ABM8ZMV9</accession>
<dbReference type="PROSITE" id="PS50160">
    <property type="entry name" value="DNA_LIGASE_A3"/>
    <property type="match status" value="1"/>
</dbReference>
<feature type="chain" id="PRO_5047317247" evidence="7">
    <location>
        <begin position="23"/>
        <end position="282"/>
    </location>
</feature>
<evidence type="ECO:0000256" key="3">
    <source>
        <dbReference type="ARBA" id="ARBA00022705"/>
    </source>
</evidence>
<dbReference type="InterPro" id="IPR012340">
    <property type="entry name" value="NA-bd_OB-fold"/>
</dbReference>
<dbReference type="InterPro" id="IPR012310">
    <property type="entry name" value="DNA_ligase_ATP-dep_cent"/>
</dbReference>
<comment type="catalytic activity">
    <reaction evidence="6">
        <text>ATP + (deoxyribonucleotide)n-3'-hydroxyl + 5'-phospho-(deoxyribonucleotide)m = (deoxyribonucleotide)n+m + AMP + diphosphate.</text>
        <dbReference type="EC" id="6.5.1.1"/>
    </reaction>
</comment>
<evidence type="ECO:0000259" key="8">
    <source>
        <dbReference type="PROSITE" id="PS50160"/>
    </source>
</evidence>
<dbReference type="Pfam" id="PF01068">
    <property type="entry name" value="DNA_ligase_A_M"/>
    <property type="match status" value="1"/>
</dbReference>
<dbReference type="InterPro" id="IPR016059">
    <property type="entry name" value="DNA_ligase_ATP-dep_CS"/>
</dbReference>
<name>A0ABM8ZMV9_9VIBR</name>
<evidence type="ECO:0000256" key="4">
    <source>
        <dbReference type="ARBA" id="ARBA00022763"/>
    </source>
</evidence>
<evidence type="ECO:0000256" key="2">
    <source>
        <dbReference type="ARBA" id="ARBA00022598"/>
    </source>
</evidence>
<dbReference type="InterPro" id="IPR050326">
    <property type="entry name" value="NAD_dep_DNA_ligaseB"/>
</dbReference>
<dbReference type="GO" id="GO:0003910">
    <property type="term" value="F:DNA ligase (ATP) activity"/>
    <property type="evidence" value="ECO:0007669"/>
    <property type="project" value="UniProtKB-EC"/>
</dbReference>
<evidence type="ECO:0000256" key="1">
    <source>
        <dbReference type="ARBA" id="ARBA00001968"/>
    </source>
</evidence>
<evidence type="ECO:0000256" key="7">
    <source>
        <dbReference type="SAM" id="SignalP"/>
    </source>
</evidence>
<sequence length="282" mass="32206">MYFRLSALSIAFLCSFSLPTAAESRFELPVMNAQHYQSGINVLDYWKSEKLDGIRAIWTGSELVTRKGRKIVAPDWFSAALPKTSLEGELWAGRGNFHLVQQTVLDKTPNDKQWKNIDFMVFDLPEATGDYQKRYDDILRWVKQTNQTHIKYVEHTPITSEAELFAELDRISDQDGEGLMLRKVSALYQASRSSNLLKLKKYHDMEGVVVGYKSGNGKYQGMMGSLLVRVDPGIEFYIGSGFSDQERQHPPKMGAVVTFRYNGLTQNGVPKFARYLRERKVD</sequence>
<organism evidence="9 10">
    <name type="scientific">Vibrio hippocampi</name>
    <dbReference type="NCBI Taxonomy" id="654686"/>
    <lineage>
        <taxon>Bacteria</taxon>
        <taxon>Pseudomonadati</taxon>
        <taxon>Pseudomonadota</taxon>
        <taxon>Gammaproteobacteria</taxon>
        <taxon>Vibrionales</taxon>
        <taxon>Vibrionaceae</taxon>
        <taxon>Vibrio</taxon>
    </lineage>
</organism>
<dbReference type="SUPFAM" id="SSF50249">
    <property type="entry name" value="Nucleic acid-binding proteins"/>
    <property type="match status" value="1"/>
</dbReference>
<keyword evidence="7" id="KW-0732">Signal</keyword>
<dbReference type="EC" id="6.5.1.1" evidence="9"/>
<feature type="signal peptide" evidence="7">
    <location>
        <begin position="1"/>
        <end position="22"/>
    </location>
</feature>
<dbReference type="InterPro" id="IPR029319">
    <property type="entry name" value="DNA_ligase_OB"/>
</dbReference>
<evidence type="ECO:0000313" key="9">
    <source>
        <dbReference type="EMBL" id="CAH0529556.1"/>
    </source>
</evidence>
<comment type="cofactor">
    <cofactor evidence="1">
        <name>a divalent metal cation</name>
        <dbReference type="ChEBI" id="CHEBI:60240"/>
    </cofactor>
</comment>
<dbReference type="PANTHER" id="PTHR47810">
    <property type="entry name" value="DNA LIGASE"/>
    <property type="match status" value="1"/>
</dbReference>
<gene>
    <name evidence="9" type="primary">ligA_2</name>
    <name evidence="9" type="ORF">VHP8226_03311</name>
</gene>
<dbReference type="Gene3D" id="3.30.470.30">
    <property type="entry name" value="DNA ligase/mRNA capping enzyme"/>
    <property type="match status" value="1"/>
</dbReference>
<dbReference type="EMBL" id="CAKLCM010000003">
    <property type="protein sequence ID" value="CAH0529556.1"/>
    <property type="molecule type" value="Genomic_DNA"/>
</dbReference>
<keyword evidence="10" id="KW-1185">Reference proteome</keyword>
<proteinExistence type="predicted"/>
<dbReference type="Pfam" id="PF14743">
    <property type="entry name" value="DNA_ligase_OB_2"/>
    <property type="match status" value="1"/>
</dbReference>
<keyword evidence="3" id="KW-0235">DNA replication</keyword>
<keyword evidence="2 9" id="KW-0436">Ligase</keyword>
<evidence type="ECO:0000256" key="6">
    <source>
        <dbReference type="ARBA" id="ARBA00034003"/>
    </source>
</evidence>
<dbReference type="PANTHER" id="PTHR47810:SF1">
    <property type="entry name" value="DNA LIGASE B"/>
    <property type="match status" value="1"/>
</dbReference>
<keyword evidence="5" id="KW-0234">DNA repair</keyword>
<dbReference type="Proteomes" id="UP000838160">
    <property type="component" value="Unassembled WGS sequence"/>
</dbReference>
<comment type="caution">
    <text evidence="9">The sequence shown here is derived from an EMBL/GenBank/DDBJ whole genome shotgun (WGS) entry which is preliminary data.</text>
</comment>
<dbReference type="SUPFAM" id="SSF56091">
    <property type="entry name" value="DNA ligase/mRNA capping enzyme, catalytic domain"/>
    <property type="match status" value="1"/>
</dbReference>
<dbReference type="RefSeq" id="WP_237486142.1">
    <property type="nucleotide sequence ID" value="NZ_CAKLCM010000003.1"/>
</dbReference>
<dbReference type="NCBIfam" id="NF006592">
    <property type="entry name" value="PRK09125.1"/>
    <property type="match status" value="1"/>
</dbReference>
<dbReference type="Gene3D" id="2.40.50.140">
    <property type="entry name" value="Nucleic acid-binding proteins"/>
    <property type="match status" value="1"/>
</dbReference>
<dbReference type="Gene3D" id="3.30.1490.70">
    <property type="match status" value="1"/>
</dbReference>
<dbReference type="PROSITE" id="PS00333">
    <property type="entry name" value="DNA_LIGASE_A2"/>
    <property type="match status" value="1"/>
</dbReference>
<reference evidence="9" key="1">
    <citation type="submission" date="2021-12" db="EMBL/GenBank/DDBJ databases">
        <authorList>
            <person name="Rodrigo-Torres L."/>
            <person name="Arahal R. D."/>
            <person name="Lucena T."/>
        </authorList>
    </citation>
    <scope>NUCLEOTIDE SEQUENCE</scope>
    <source>
        <strain evidence="9">CECT 8226</strain>
    </source>
</reference>